<comment type="caution">
    <text evidence="2">The sequence shown here is derived from an EMBL/GenBank/DDBJ whole genome shotgun (WGS) entry which is preliminary data.</text>
</comment>
<proteinExistence type="predicted"/>
<dbReference type="Gene3D" id="1.10.10.10">
    <property type="entry name" value="Winged helix-like DNA-binding domain superfamily/Winged helix DNA-binding domain"/>
    <property type="match status" value="1"/>
</dbReference>
<dbReference type="EMBL" id="JBGMEI010000002">
    <property type="protein sequence ID" value="MFO3665045.1"/>
    <property type="molecule type" value="Genomic_DNA"/>
</dbReference>
<dbReference type="SUPFAM" id="SSF46785">
    <property type="entry name" value="Winged helix' DNA-binding domain"/>
    <property type="match status" value="1"/>
</dbReference>
<dbReference type="InterPro" id="IPR005149">
    <property type="entry name" value="Tscrpt_reg_PadR_N"/>
</dbReference>
<feature type="domain" description="Transcription regulator PadR N-terminal" evidence="1">
    <location>
        <begin position="20"/>
        <end position="83"/>
    </location>
</feature>
<dbReference type="InterPro" id="IPR052509">
    <property type="entry name" value="Metal_resp_DNA-bind_regulator"/>
</dbReference>
<dbReference type="Proteomes" id="UP001637996">
    <property type="component" value="Unassembled WGS sequence"/>
</dbReference>
<dbReference type="PANTHER" id="PTHR33169:SF13">
    <property type="entry name" value="PADR-FAMILY TRANSCRIPTIONAL REGULATOR"/>
    <property type="match status" value="1"/>
</dbReference>
<evidence type="ECO:0000259" key="1">
    <source>
        <dbReference type="Pfam" id="PF03551"/>
    </source>
</evidence>
<dbReference type="InterPro" id="IPR036390">
    <property type="entry name" value="WH_DNA-bd_sf"/>
</dbReference>
<dbReference type="PANTHER" id="PTHR33169">
    <property type="entry name" value="PADR-FAMILY TRANSCRIPTIONAL REGULATOR"/>
    <property type="match status" value="1"/>
</dbReference>
<protein>
    <submittedName>
        <fullName evidence="2">PadR family transcriptional regulator</fullName>
    </submittedName>
</protein>
<keyword evidence="3" id="KW-1185">Reference proteome</keyword>
<organism evidence="2 3">
    <name type="scientific">Anaerococcus martiniensis</name>
    <dbReference type="NCBI Taxonomy" id="3115615"/>
    <lineage>
        <taxon>Bacteria</taxon>
        <taxon>Bacillati</taxon>
        <taxon>Bacillota</taxon>
        <taxon>Tissierellia</taxon>
        <taxon>Tissierellales</taxon>
        <taxon>Peptoniphilaceae</taxon>
        <taxon>Anaerococcus</taxon>
    </lineage>
</organism>
<evidence type="ECO:0000313" key="2">
    <source>
        <dbReference type="EMBL" id="MFO3665045.1"/>
    </source>
</evidence>
<accession>A0ABW9M6P7</accession>
<dbReference type="RefSeq" id="WP_410030779.1">
    <property type="nucleotide sequence ID" value="NZ_JBGMEI010000002.1"/>
</dbReference>
<dbReference type="Pfam" id="PF03551">
    <property type="entry name" value="PadR"/>
    <property type="match status" value="1"/>
</dbReference>
<reference evidence="2 3" key="1">
    <citation type="journal article" date="2025" name="Anaerobe">
        <title>Description of Anaerococcus kampingiae sp. nov., Anaerococcus groningensis sp. nov., Anaerococcus martiniensis sp. nov., and Anaerococcus cruorum sp. nov., isolated from human clinical specimens.</title>
        <authorList>
            <person name="Boiten K.E."/>
            <person name="Meijer J."/>
            <person name="van Wezel E.M."/>
            <person name="Veloo A.C.M."/>
        </authorList>
    </citation>
    <scope>NUCLEOTIDE SEQUENCE [LARGE SCALE GENOMIC DNA]</scope>
    <source>
        <strain evidence="2 3">ENR0831</strain>
    </source>
</reference>
<dbReference type="InterPro" id="IPR036388">
    <property type="entry name" value="WH-like_DNA-bd_sf"/>
</dbReference>
<sequence length="103" mass="12034">MARNQYQTLTEPMFFILLSLDEVRNGAEITTWVNQITKGRIKLAPGTLYALLGQFLEDDLIIRVDVNKKGKHYTITEEGKDLLDNEVQRLRLLIDNYDKFFNQ</sequence>
<evidence type="ECO:0000313" key="3">
    <source>
        <dbReference type="Proteomes" id="UP001637996"/>
    </source>
</evidence>
<gene>
    <name evidence="2" type="ORF">ACCQ41_02065</name>
</gene>
<name>A0ABW9M6P7_9FIRM</name>